<dbReference type="SUPFAM" id="SSF63867">
    <property type="entry name" value="MoeA C-terminal domain-like"/>
    <property type="match status" value="1"/>
</dbReference>
<dbReference type="KEGG" id="llp:GH975_02595"/>
<dbReference type="GO" id="GO:0061599">
    <property type="term" value="F:molybdopterin molybdotransferase activity"/>
    <property type="evidence" value="ECO:0007669"/>
    <property type="project" value="UniProtKB-UniRule"/>
</dbReference>
<dbReference type="OrthoDB" id="9804758at2"/>
<evidence type="ECO:0000259" key="7">
    <source>
        <dbReference type="SMART" id="SM00852"/>
    </source>
</evidence>
<proteinExistence type="inferred from homology"/>
<dbReference type="Gene3D" id="2.170.190.11">
    <property type="entry name" value="Molybdopterin biosynthesis moea protein, domain 3"/>
    <property type="match status" value="1"/>
</dbReference>
<sequence>MLDVAEARARLLAAITPADLVGRRLALAEAAGQIAALDVDARVANPPFRRAVMDGYACRAADLPGPLPVAFEVPAGSAQTHLDAGQCARIFTGAPVPDGADVVVPQENLRAHEGGVLLDPSTQAWIRPVGDDIQIGQRLVSAGQALGPVELGLLAAGGHADVAVQSALKVALITTGDEVRPPGSALESGQIHSSNAVSLMALLAGWGVQAEHHHIADDYQAMVSALSELSARCDLVVTVGGVSAGDYDWVRPAIQALGQIESYRVRMKPGKPFAFGQIGTTPVCCVPGNPASALVTSLLFVWPAIQALRGQQHGDVRLPVRAKFTTTAAQRRRFLRVRWDGDGLRVHANQDSGSITPMAWATGLAEIAPDTAVADGDSLVYWPFSQWF</sequence>
<comment type="pathway">
    <text evidence="2 6">Cofactor biosynthesis; molybdopterin biosynthesis.</text>
</comment>
<evidence type="ECO:0000256" key="3">
    <source>
        <dbReference type="ARBA" id="ARBA00010763"/>
    </source>
</evidence>
<evidence type="ECO:0000256" key="2">
    <source>
        <dbReference type="ARBA" id="ARBA00005046"/>
    </source>
</evidence>
<keyword evidence="4 6" id="KW-0501">Molybdenum cofactor biosynthesis</keyword>
<name>A0A5Q2Q9C4_9GAMM</name>
<organism evidence="8 9">
    <name type="scientific">Litorivicinus lipolyticus</name>
    <dbReference type="NCBI Taxonomy" id="418701"/>
    <lineage>
        <taxon>Bacteria</taxon>
        <taxon>Pseudomonadati</taxon>
        <taxon>Pseudomonadota</taxon>
        <taxon>Gammaproteobacteria</taxon>
        <taxon>Oceanospirillales</taxon>
        <taxon>Litorivicinaceae</taxon>
        <taxon>Litorivicinus</taxon>
    </lineage>
</organism>
<dbReference type="EMBL" id="CP045871">
    <property type="protein sequence ID" value="QGG79514.1"/>
    <property type="molecule type" value="Genomic_DNA"/>
</dbReference>
<reference evidence="8 9" key="1">
    <citation type="submission" date="2019-11" db="EMBL/GenBank/DDBJ databases">
        <authorList>
            <person name="Khan S.A."/>
            <person name="Jeon C.O."/>
            <person name="Chun B.H."/>
        </authorList>
    </citation>
    <scope>NUCLEOTIDE SEQUENCE [LARGE SCALE GENOMIC DNA]</scope>
    <source>
        <strain evidence="8 9">IMCC 1097</strain>
    </source>
</reference>
<dbReference type="InterPro" id="IPR036688">
    <property type="entry name" value="MoeA_C_domain_IV_sf"/>
</dbReference>
<dbReference type="Proteomes" id="UP000388235">
    <property type="component" value="Chromosome"/>
</dbReference>
<gene>
    <name evidence="8" type="ORF">GH975_02595</name>
</gene>
<comment type="similarity">
    <text evidence="3 6">Belongs to the MoeA family.</text>
</comment>
<evidence type="ECO:0000313" key="9">
    <source>
        <dbReference type="Proteomes" id="UP000388235"/>
    </source>
</evidence>
<dbReference type="Pfam" id="PF03454">
    <property type="entry name" value="MoeA_C"/>
    <property type="match status" value="1"/>
</dbReference>
<dbReference type="InterPro" id="IPR036425">
    <property type="entry name" value="MoaB/Mog-like_dom_sf"/>
</dbReference>
<dbReference type="InterPro" id="IPR005111">
    <property type="entry name" value="MoeA_C_domain_IV"/>
</dbReference>
<evidence type="ECO:0000256" key="4">
    <source>
        <dbReference type="ARBA" id="ARBA00023150"/>
    </source>
</evidence>
<accession>A0A5Q2Q9C4</accession>
<dbReference type="Pfam" id="PF03453">
    <property type="entry name" value="MoeA_N"/>
    <property type="match status" value="1"/>
</dbReference>
<dbReference type="PANTHER" id="PTHR10192">
    <property type="entry name" value="MOLYBDOPTERIN BIOSYNTHESIS PROTEIN"/>
    <property type="match status" value="1"/>
</dbReference>
<dbReference type="AlphaFoldDB" id="A0A5Q2Q9C4"/>
<evidence type="ECO:0000313" key="8">
    <source>
        <dbReference type="EMBL" id="QGG79514.1"/>
    </source>
</evidence>
<dbReference type="RefSeq" id="WP_153713018.1">
    <property type="nucleotide sequence ID" value="NZ_CP045871.1"/>
</dbReference>
<dbReference type="SUPFAM" id="SSF63882">
    <property type="entry name" value="MoeA N-terminal region -like"/>
    <property type="match status" value="1"/>
</dbReference>
<dbReference type="InterPro" id="IPR008284">
    <property type="entry name" value="MoCF_biosynth_CS"/>
</dbReference>
<evidence type="ECO:0000256" key="5">
    <source>
        <dbReference type="ARBA" id="ARBA00047317"/>
    </source>
</evidence>
<dbReference type="SUPFAM" id="SSF53218">
    <property type="entry name" value="Molybdenum cofactor biosynthesis proteins"/>
    <property type="match status" value="1"/>
</dbReference>
<dbReference type="InterPro" id="IPR036135">
    <property type="entry name" value="MoeA_linker/N_sf"/>
</dbReference>
<protein>
    <recommendedName>
        <fullName evidence="6">Molybdopterin molybdenumtransferase</fullName>
        <ecNumber evidence="6">2.10.1.1</ecNumber>
    </recommendedName>
</protein>
<evidence type="ECO:0000256" key="1">
    <source>
        <dbReference type="ARBA" id="ARBA00002901"/>
    </source>
</evidence>
<dbReference type="InterPro" id="IPR038987">
    <property type="entry name" value="MoeA-like"/>
</dbReference>
<dbReference type="GO" id="GO:0046872">
    <property type="term" value="F:metal ion binding"/>
    <property type="evidence" value="ECO:0007669"/>
    <property type="project" value="UniProtKB-UniRule"/>
</dbReference>
<feature type="domain" description="MoaB/Mog" evidence="7">
    <location>
        <begin position="171"/>
        <end position="307"/>
    </location>
</feature>
<dbReference type="SMART" id="SM00852">
    <property type="entry name" value="MoCF_biosynth"/>
    <property type="match status" value="1"/>
</dbReference>
<dbReference type="InterPro" id="IPR001453">
    <property type="entry name" value="MoaB/Mog_dom"/>
</dbReference>
<dbReference type="NCBIfam" id="TIGR00177">
    <property type="entry name" value="molyb_syn"/>
    <property type="match status" value="1"/>
</dbReference>
<dbReference type="InterPro" id="IPR005110">
    <property type="entry name" value="MoeA_linker/N"/>
</dbReference>
<evidence type="ECO:0000256" key="6">
    <source>
        <dbReference type="RuleBase" id="RU365090"/>
    </source>
</evidence>
<dbReference type="Gene3D" id="2.40.340.10">
    <property type="entry name" value="MoeA, C-terminal, domain IV"/>
    <property type="match status" value="1"/>
</dbReference>
<dbReference type="PANTHER" id="PTHR10192:SF5">
    <property type="entry name" value="GEPHYRIN"/>
    <property type="match status" value="1"/>
</dbReference>
<dbReference type="NCBIfam" id="NF045515">
    <property type="entry name" value="Glp_gephyrin"/>
    <property type="match status" value="1"/>
</dbReference>
<dbReference type="CDD" id="cd00887">
    <property type="entry name" value="MoeA"/>
    <property type="match status" value="1"/>
</dbReference>
<dbReference type="GO" id="GO:0005829">
    <property type="term" value="C:cytosol"/>
    <property type="evidence" value="ECO:0007669"/>
    <property type="project" value="TreeGrafter"/>
</dbReference>
<dbReference type="EC" id="2.10.1.1" evidence="6"/>
<comment type="function">
    <text evidence="1 6">Catalyzes the insertion of molybdate into adenylated molybdopterin with the concomitant release of AMP.</text>
</comment>
<comment type="catalytic activity">
    <reaction evidence="5">
        <text>adenylyl-molybdopterin + molybdate = Mo-molybdopterin + AMP + H(+)</text>
        <dbReference type="Rhea" id="RHEA:35047"/>
        <dbReference type="ChEBI" id="CHEBI:15378"/>
        <dbReference type="ChEBI" id="CHEBI:36264"/>
        <dbReference type="ChEBI" id="CHEBI:62727"/>
        <dbReference type="ChEBI" id="CHEBI:71302"/>
        <dbReference type="ChEBI" id="CHEBI:456215"/>
        <dbReference type="EC" id="2.10.1.1"/>
    </reaction>
</comment>
<dbReference type="PROSITE" id="PS01079">
    <property type="entry name" value="MOCF_BIOSYNTHESIS_2"/>
    <property type="match status" value="1"/>
</dbReference>
<keyword evidence="9" id="KW-1185">Reference proteome</keyword>
<dbReference type="Pfam" id="PF00994">
    <property type="entry name" value="MoCF_biosynth"/>
    <property type="match status" value="1"/>
</dbReference>
<comment type="cofactor">
    <cofactor evidence="6">
        <name>Mg(2+)</name>
        <dbReference type="ChEBI" id="CHEBI:18420"/>
    </cofactor>
</comment>
<keyword evidence="6" id="KW-0479">Metal-binding</keyword>
<keyword evidence="6 8" id="KW-0808">Transferase</keyword>
<keyword evidence="6" id="KW-0460">Magnesium</keyword>
<dbReference type="GO" id="GO:0006777">
    <property type="term" value="P:Mo-molybdopterin cofactor biosynthetic process"/>
    <property type="evidence" value="ECO:0007669"/>
    <property type="project" value="UniProtKB-UniRule"/>
</dbReference>
<dbReference type="Gene3D" id="3.40.980.10">
    <property type="entry name" value="MoaB/Mog-like domain"/>
    <property type="match status" value="1"/>
</dbReference>
<dbReference type="Gene3D" id="3.90.105.10">
    <property type="entry name" value="Molybdopterin biosynthesis moea protein, domain 2"/>
    <property type="match status" value="1"/>
</dbReference>
<keyword evidence="6" id="KW-0500">Molybdenum</keyword>
<dbReference type="UniPathway" id="UPA00344"/>